<keyword evidence="10 12" id="KW-1208">Phospholipid metabolism</keyword>
<feature type="active site" description="Schiff-base intermediate with substrate; via pyruvic acid; for decarboxylase activity" evidence="12">
    <location>
        <position position="230"/>
    </location>
</feature>
<feature type="modified residue" description="Pyruvic acid (Ser); by autocatalysis" evidence="12">
    <location>
        <position position="230"/>
    </location>
</feature>
<evidence type="ECO:0000256" key="9">
    <source>
        <dbReference type="ARBA" id="ARBA00023239"/>
    </source>
</evidence>
<dbReference type="UniPathway" id="UPA00558">
    <property type="reaction ID" value="UER00616"/>
</dbReference>
<feature type="active site" description="Charge relay system; for autoendoproteolytic cleavage activity" evidence="12">
    <location>
        <position position="131"/>
    </location>
</feature>
<evidence type="ECO:0000256" key="2">
    <source>
        <dbReference type="ARBA" id="ARBA00022475"/>
    </source>
</evidence>
<accession>A0A845L4Q0</accession>
<keyword evidence="11 12" id="KW-0670">Pyruvate</keyword>
<dbReference type="Proteomes" id="UP000463470">
    <property type="component" value="Unassembled WGS sequence"/>
</dbReference>
<dbReference type="NCBIfam" id="TIGR00163">
    <property type="entry name" value="PS_decarb"/>
    <property type="match status" value="1"/>
</dbReference>
<keyword evidence="5 12" id="KW-0443">Lipid metabolism</keyword>
<evidence type="ECO:0000256" key="10">
    <source>
        <dbReference type="ARBA" id="ARBA00023264"/>
    </source>
</evidence>
<evidence type="ECO:0000256" key="12">
    <source>
        <dbReference type="HAMAP-Rule" id="MF_00662"/>
    </source>
</evidence>
<evidence type="ECO:0000256" key="6">
    <source>
        <dbReference type="ARBA" id="ARBA00023136"/>
    </source>
</evidence>
<feature type="active site" description="Charge relay system; for autoendoproteolytic cleavage activity" evidence="12">
    <location>
        <position position="75"/>
    </location>
</feature>
<keyword evidence="7 12" id="KW-0865">Zymogen</keyword>
<sequence>MLPQTWLSRQSGKWAASRWSRRAIPWFIRRYGVNLEEAEKYWQEYRSLADFFCRRLKPGMRPVCPDERTVVSPVDGKVSQMGTASAGRLIQAKGINYSLEQLLGDAEQARRFTGGEFITIYLSPRDYHRIHAPLAGRVTGYAYWPGRLYPVNDLGVRGVPNLFARNERLITYMNTDVGQVAVIKVGAMMVGSVRVGYAEINRRKRAKLISVTEGPYLEKGDELGFFEFGSTVILLYEPGAIRWKPGIETGTRLKMGEELAEKII</sequence>
<comment type="PTM">
    <text evidence="12">Is synthesized initially as an inactive proenzyme. Formation of the active enzyme involves a self-maturation process in which the active site pyruvoyl group is generated from an internal serine residue via an autocatalytic post-translational modification. Two non-identical subunits are generated from the proenzyme in this reaction, and the pyruvate is formed at the N-terminus of the alpha chain, which is derived from the carboxyl end of the proenzyme. The autoendoproteolytic cleavage occurs by a canonical serine protease mechanism, in which the side chain hydroxyl group of the serine supplies its oxygen atom to form the C-terminus of the beta chain, while the remainder of the serine residue undergoes an oxidative deamination to produce ammonia and the pyruvoyl prosthetic group on the alpha chain. During this reaction, the Ser that is part of the protease active site of the proenzyme becomes the pyruvoyl prosthetic group, which constitutes an essential element of the active site of the mature decarboxylase.</text>
</comment>
<dbReference type="EMBL" id="WXEY01000010">
    <property type="protein sequence ID" value="MZP30189.1"/>
    <property type="molecule type" value="Genomic_DNA"/>
</dbReference>
<comment type="function">
    <text evidence="12">Catalyzes the formation of phosphatidylethanolamine (PtdEtn) from phosphatidylserine (PtdSer).</text>
</comment>
<evidence type="ECO:0000256" key="1">
    <source>
        <dbReference type="ARBA" id="ARBA00005189"/>
    </source>
</evidence>
<dbReference type="GO" id="GO:0004609">
    <property type="term" value="F:phosphatidylserine decarboxylase activity"/>
    <property type="evidence" value="ECO:0007669"/>
    <property type="project" value="UniProtKB-UniRule"/>
</dbReference>
<dbReference type="GO" id="GO:0006646">
    <property type="term" value="P:phosphatidylethanolamine biosynthetic process"/>
    <property type="evidence" value="ECO:0007669"/>
    <property type="project" value="UniProtKB-UniRule"/>
</dbReference>
<keyword evidence="4 12" id="KW-0210">Decarboxylase</keyword>
<comment type="caution">
    <text evidence="13">The sequence shown here is derived from an EMBL/GenBank/DDBJ whole genome shotgun (WGS) entry which is preliminary data.</text>
</comment>
<keyword evidence="14" id="KW-1185">Reference proteome</keyword>
<comment type="subunit">
    <text evidence="12">Heterodimer of a large membrane-associated beta subunit and a small pyruvoyl-containing alpha subunit.</text>
</comment>
<keyword evidence="8 12" id="KW-0594">Phospholipid biosynthesis</keyword>
<feature type="active site" description="Charge relay system; for autoendoproteolytic cleavage activity" evidence="12">
    <location>
        <position position="230"/>
    </location>
</feature>
<feature type="chain" id="PRO_5033169321" description="Phosphatidylserine decarboxylase alpha chain" evidence="12">
    <location>
        <begin position="230"/>
        <end position="264"/>
    </location>
</feature>
<evidence type="ECO:0000256" key="7">
    <source>
        <dbReference type="ARBA" id="ARBA00023145"/>
    </source>
</evidence>
<dbReference type="InterPro" id="IPR003817">
    <property type="entry name" value="PS_Dcarbxylase"/>
</dbReference>
<evidence type="ECO:0000313" key="13">
    <source>
        <dbReference type="EMBL" id="MZP30189.1"/>
    </source>
</evidence>
<dbReference type="InterPro" id="IPR033178">
    <property type="entry name" value="PSD_type1_pro"/>
</dbReference>
<keyword evidence="3 12" id="KW-0444">Lipid biosynthesis</keyword>
<evidence type="ECO:0000256" key="11">
    <source>
        <dbReference type="ARBA" id="ARBA00023317"/>
    </source>
</evidence>
<keyword evidence="9 12" id="KW-0456">Lyase</keyword>
<dbReference type="HAMAP" id="MF_00662">
    <property type="entry name" value="PS_decarb_PSD_B_type1"/>
    <property type="match status" value="1"/>
</dbReference>
<evidence type="ECO:0000256" key="4">
    <source>
        <dbReference type="ARBA" id="ARBA00022793"/>
    </source>
</evidence>
<dbReference type="Pfam" id="PF02666">
    <property type="entry name" value="PS_Dcarbxylase"/>
    <property type="match status" value="1"/>
</dbReference>
<comment type="pathway">
    <text evidence="12">Phospholipid metabolism; phosphatidylethanolamine biosynthesis; phosphatidylethanolamine from CDP-diacylglycerol: step 2/2.</text>
</comment>
<keyword evidence="6 12" id="KW-0472">Membrane</keyword>
<reference evidence="13 14" key="1">
    <citation type="submission" date="2020-01" db="EMBL/GenBank/DDBJ databases">
        <title>Whole-genome sequence of Heliobacterium undosum DSM 13378.</title>
        <authorList>
            <person name="Kyndt J.A."/>
            <person name="Meyer T.E."/>
        </authorList>
    </citation>
    <scope>NUCLEOTIDE SEQUENCE [LARGE SCALE GENOMIC DNA]</scope>
    <source>
        <strain evidence="13 14">DSM 13378</strain>
    </source>
</reference>
<dbReference type="PANTHER" id="PTHR10067">
    <property type="entry name" value="PHOSPHATIDYLSERINE DECARBOXYLASE"/>
    <property type="match status" value="1"/>
</dbReference>
<evidence type="ECO:0000256" key="5">
    <source>
        <dbReference type="ARBA" id="ARBA00023098"/>
    </source>
</evidence>
<proteinExistence type="inferred from homology"/>
<evidence type="ECO:0000313" key="14">
    <source>
        <dbReference type="Proteomes" id="UP000463470"/>
    </source>
</evidence>
<protein>
    <recommendedName>
        <fullName evidence="12">Phosphatidylserine decarboxylase proenzyme</fullName>
        <ecNumber evidence="12">4.1.1.65</ecNumber>
    </recommendedName>
    <component>
        <recommendedName>
            <fullName evidence="12">Phosphatidylserine decarboxylase alpha chain</fullName>
        </recommendedName>
    </component>
    <component>
        <recommendedName>
            <fullName evidence="12">Phosphatidylserine decarboxylase beta chain</fullName>
        </recommendedName>
    </component>
</protein>
<keyword evidence="2 12" id="KW-1003">Cell membrane</keyword>
<dbReference type="InterPro" id="IPR033177">
    <property type="entry name" value="PSD-B"/>
</dbReference>
<evidence type="ECO:0000256" key="3">
    <source>
        <dbReference type="ARBA" id="ARBA00022516"/>
    </source>
</evidence>
<organism evidence="13 14">
    <name type="scientific">Heliomicrobium undosum</name>
    <dbReference type="NCBI Taxonomy" id="121734"/>
    <lineage>
        <taxon>Bacteria</taxon>
        <taxon>Bacillati</taxon>
        <taxon>Bacillota</taxon>
        <taxon>Clostridia</taxon>
        <taxon>Eubacteriales</taxon>
        <taxon>Heliobacteriaceae</taxon>
        <taxon>Heliomicrobium</taxon>
    </lineage>
</organism>
<dbReference type="PANTHER" id="PTHR10067:SF6">
    <property type="entry name" value="PHOSPHATIDYLSERINE DECARBOXYLASE PROENZYME, MITOCHONDRIAL"/>
    <property type="match status" value="1"/>
</dbReference>
<name>A0A845L4Q0_9FIRM</name>
<feature type="site" description="Cleavage (non-hydrolytic); by autocatalysis" evidence="12">
    <location>
        <begin position="229"/>
        <end position="230"/>
    </location>
</feature>
<comment type="similarity">
    <text evidence="12">Belongs to the phosphatidylserine decarboxylase family. PSD-B subfamily. Prokaryotic type I sub-subfamily.</text>
</comment>
<dbReference type="OrthoDB" id="9802030at2"/>
<dbReference type="AlphaFoldDB" id="A0A845L4Q0"/>
<feature type="chain" id="PRO_5033169322" description="Phosphatidylserine decarboxylase beta chain" evidence="12">
    <location>
        <begin position="1"/>
        <end position="229"/>
    </location>
</feature>
<comment type="subcellular location">
    <subcellularLocation>
        <location evidence="12">Cell membrane</location>
        <topology evidence="12">Peripheral membrane protein</topology>
    </subcellularLocation>
</comment>
<comment type="catalytic activity">
    <reaction evidence="12">
        <text>a 1,2-diacyl-sn-glycero-3-phospho-L-serine + H(+) = a 1,2-diacyl-sn-glycero-3-phosphoethanolamine + CO2</text>
        <dbReference type="Rhea" id="RHEA:20828"/>
        <dbReference type="ChEBI" id="CHEBI:15378"/>
        <dbReference type="ChEBI" id="CHEBI:16526"/>
        <dbReference type="ChEBI" id="CHEBI:57262"/>
        <dbReference type="ChEBI" id="CHEBI:64612"/>
        <dbReference type="EC" id="4.1.1.65"/>
    </reaction>
</comment>
<gene>
    <name evidence="12 13" type="primary">psd</name>
    <name evidence="13" type="ORF">GTO91_10760</name>
</gene>
<dbReference type="GO" id="GO:0005886">
    <property type="term" value="C:plasma membrane"/>
    <property type="evidence" value="ECO:0007669"/>
    <property type="project" value="UniProtKB-SubCell"/>
</dbReference>
<evidence type="ECO:0000256" key="8">
    <source>
        <dbReference type="ARBA" id="ARBA00023209"/>
    </source>
</evidence>
<comment type="pathway">
    <text evidence="1">Lipid metabolism.</text>
</comment>
<comment type="cofactor">
    <cofactor evidence="12">
        <name>pyruvate</name>
        <dbReference type="ChEBI" id="CHEBI:15361"/>
    </cofactor>
    <text evidence="12">Binds 1 pyruvoyl group covalently per subunit.</text>
</comment>
<dbReference type="EC" id="4.1.1.65" evidence="12"/>